<evidence type="ECO:0000313" key="2">
    <source>
        <dbReference type="Proteomes" id="UP000789759"/>
    </source>
</evidence>
<dbReference type="EMBL" id="CAJVQA010001508">
    <property type="protein sequence ID" value="CAG8516904.1"/>
    <property type="molecule type" value="Genomic_DNA"/>
</dbReference>
<reference evidence="1" key="1">
    <citation type="submission" date="2021-06" db="EMBL/GenBank/DDBJ databases">
        <authorList>
            <person name="Kallberg Y."/>
            <person name="Tangrot J."/>
            <person name="Rosling A."/>
        </authorList>
    </citation>
    <scope>NUCLEOTIDE SEQUENCE</scope>
    <source>
        <strain evidence="1">FL966</strain>
    </source>
</reference>
<gene>
    <name evidence="1" type="ORF">CPELLU_LOCUS3193</name>
</gene>
<accession>A0A9N9F7Y6</accession>
<name>A0A9N9F7Y6_9GLOM</name>
<dbReference type="OrthoDB" id="2499658at2759"/>
<keyword evidence="2" id="KW-1185">Reference proteome</keyword>
<proteinExistence type="predicted"/>
<dbReference type="Proteomes" id="UP000789759">
    <property type="component" value="Unassembled WGS sequence"/>
</dbReference>
<sequence length="198" mass="23224">MESSNTNTLREYNFMSRETFNNILTEFIQSKDSKYQNVTVISCEHAEKCIKILENPDNNELKNSSLYKWIKKNVLLMRIGDEKKLIKKKDQKEICLKEDLYDYICAYYQMIGHELYHQNYICKKDISENIVLEIKLNIEIDDILNNDTEFVNSNSEIIVLNNDIKSDNSNLENIILNNNTKSVNLNSELLKLSNINVL</sequence>
<organism evidence="1 2">
    <name type="scientific">Cetraspora pellucida</name>
    <dbReference type="NCBI Taxonomy" id="1433469"/>
    <lineage>
        <taxon>Eukaryota</taxon>
        <taxon>Fungi</taxon>
        <taxon>Fungi incertae sedis</taxon>
        <taxon>Mucoromycota</taxon>
        <taxon>Glomeromycotina</taxon>
        <taxon>Glomeromycetes</taxon>
        <taxon>Diversisporales</taxon>
        <taxon>Gigasporaceae</taxon>
        <taxon>Cetraspora</taxon>
    </lineage>
</organism>
<comment type="caution">
    <text evidence="1">The sequence shown here is derived from an EMBL/GenBank/DDBJ whole genome shotgun (WGS) entry which is preliminary data.</text>
</comment>
<evidence type="ECO:0000313" key="1">
    <source>
        <dbReference type="EMBL" id="CAG8516904.1"/>
    </source>
</evidence>
<dbReference type="AlphaFoldDB" id="A0A9N9F7Y6"/>
<protein>
    <submittedName>
        <fullName evidence="1">10943_t:CDS:1</fullName>
    </submittedName>
</protein>